<name>A0A3A8B2D2_9RHOB</name>
<accession>A0A3A8B2D2</accession>
<reference evidence="2 3" key="1">
    <citation type="submission" date="2018-09" db="EMBL/GenBank/DDBJ databases">
        <title>Roseovarius spongiae sp. nov., isolated from a marine sponge.</title>
        <authorList>
            <person name="Zhuang L."/>
            <person name="Luo L."/>
        </authorList>
    </citation>
    <scope>NUCLEOTIDE SEQUENCE [LARGE SCALE GENOMIC DNA]</scope>
    <source>
        <strain evidence="2 3">HN-E21</strain>
    </source>
</reference>
<dbReference type="OrthoDB" id="7857683at2"/>
<sequence>MEAAMKHEEQIKAAALLPRWSTPAEARAQLDEEIDRLVKAAAEATAQPDAALALRVTAGLGKTATALRVIARYGDALLTRGHVLIYVPTLDLAERAHADFRALAPRLPARVLRGRDALRPDNHDEKMCARADIARKISGLVPSVTQALCRGLDPNGEFVQSPCAKGCPYLAQKDVTGPHVVFLSHAYLALDPPVDHDYPVVLRVIDEKVWPTLTRTSHLAIDDLMRAPLEPFPESLHDSLSRAKAAIVDGLQRDLPLHDHLRNSGIDTGQLQRLSQAEGQARCHLDISPWQSPETVNFCVETFDRKSFIASRQRQRILERLAEKEAGHCVGVKLLDLTMVGGSKYVIQSASIDEIERDAPLLLLDADADPDITDRIAPSAAFVSIQSPPIADIVQVSDLTLSNSWLLHPIKGAERRAAVLTILKREVDRAAGGGVLVVATKSILTALHGDVGNTVADTDEETLRQPLLGAAPRWFGPRTQGVNDFAEYAAVVVIGRLQPAISDIEASARAVFAQDDLPIEVHASGPLPAADAQIFTADGSLREAPLRMHPDPRAQAILAQSRECATLQAIARLRLASPTRNKRVVILSNLPLPNFPITRLSTFAAFERDLEHEPDWQGFVRIEKALRATMERPVRGTRLTASGLAADLPRDFQSEASAKRFRRGRPTSDLVSLCQRVAAVNGWQITPLLLRRSAGGKPVPAIILDDLGAPLSMAESLWPDLTPEFA</sequence>
<feature type="domain" description="Helicase/UvrB N-terminal" evidence="1">
    <location>
        <begin position="39"/>
        <end position="107"/>
    </location>
</feature>
<evidence type="ECO:0000313" key="2">
    <source>
        <dbReference type="EMBL" id="RKF13523.1"/>
    </source>
</evidence>
<dbReference type="Pfam" id="PF04851">
    <property type="entry name" value="ResIII"/>
    <property type="match status" value="1"/>
</dbReference>
<protein>
    <recommendedName>
        <fullName evidence="1">Helicase/UvrB N-terminal domain-containing protein</fullName>
    </recommendedName>
</protein>
<dbReference type="EMBL" id="RAPE01000004">
    <property type="protein sequence ID" value="RKF13523.1"/>
    <property type="molecule type" value="Genomic_DNA"/>
</dbReference>
<dbReference type="InterPro" id="IPR006935">
    <property type="entry name" value="Helicase/UvrB_N"/>
</dbReference>
<dbReference type="GO" id="GO:0005524">
    <property type="term" value="F:ATP binding"/>
    <property type="evidence" value="ECO:0007669"/>
    <property type="project" value="InterPro"/>
</dbReference>
<dbReference type="GO" id="GO:0003677">
    <property type="term" value="F:DNA binding"/>
    <property type="evidence" value="ECO:0007669"/>
    <property type="project" value="InterPro"/>
</dbReference>
<organism evidence="2 3">
    <name type="scientific">Roseovarius spongiae</name>
    <dbReference type="NCBI Taxonomy" id="2320272"/>
    <lineage>
        <taxon>Bacteria</taxon>
        <taxon>Pseudomonadati</taxon>
        <taxon>Pseudomonadota</taxon>
        <taxon>Alphaproteobacteria</taxon>
        <taxon>Rhodobacterales</taxon>
        <taxon>Roseobacteraceae</taxon>
        <taxon>Roseovarius</taxon>
    </lineage>
</organism>
<evidence type="ECO:0000259" key="1">
    <source>
        <dbReference type="Pfam" id="PF04851"/>
    </source>
</evidence>
<dbReference type="SUPFAM" id="SSF52540">
    <property type="entry name" value="P-loop containing nucleoside triphosphate hydrolases"/>
    <property type="match status" value="1"/>
</dbReference>
<dbReference type="InterPro" id="IPR027417">
    <property type="entry name" value="P-loop_NTPase"/>
</dbReference>
<proteinExistence type="predicted"/>
<gene>
    <name evidence="2" type="ORF">D6850_14645</name>
</gene>
<dbReference type="AlphaFoldDB" id="A0A3A8B2D2"/>
<dbReference type="GO" id="GO:0016787">
    <property type="term" value="F:hydrolase activity"/>
    <property type="evidence" value="ECO:0007669"/>
    <property type="project" value="InterPro"/>
</dbReference>
<evidence type="ECO:0000313" key="3">
    <source>
        <dbReference type="Proteomes" id="UP000281128"/>
    </source>
</evidence>
<dbReference type="Proteomes" id="UP000281128">
    <property type="component" value="Unassembled WGS sequence"/>
</dbReference>
<comment type="caution">
    <text evidence="2">The sequence shown here is derived from an EMBL/GenBank/DDBJ whole genome shotgun (WGS) entry which is preliminary data.</text>
</comment>
<keyword evidence="3" id="KW-1185">Reference proteome</keyword>